<dbReference type="PANTHER" id="PTHR31805:SF14">
    <property type="entry name" value="RECEPTOR-LIKE KINASE, PUTATIVE (DUF1421)-RELATED"/>
    <property type="match status" value="1"/>
</dbReference>
<dbReference type="Proteomes" id="UP001454036">
    <property type="component" value="Unassembled WGS sequence"/>
</dbReference>
<protein>
    <submittedName>
        <fullName evidence="2">Uncharacterized protein</fullName>
    </submittedName>
</protein>
<evidence type="ECO:0000313" key="3">
    <source>
        <dbReference type="Proteomes" id="UP001454036"/>
    </source>
</evidence>
<evidence type="ECO:0000256" key="1">
    <source>
        <dbReference type="SAM" id="MobiDB-lite"/>
    </source>
</evidence>
<dbReference type="AlphaFoldDB" id="A0AAV3PSP4"/>
<proteinExistence type="predicted"/>
<sequence>MLTECFGIEFVDLPTQNYDSFESIETAKVVSGKDLHSVDGALLPEIDETMKKARLSQLDDRTHQLENSMDGLKIAIGNNYGSSDGKMRRLENLLREVQSDVHLIKDKQEIMEAQFELAKLQVSKAEQQPENHNSVNMDKMKPARASAPQQLPPGTHSTAPPSLHPPNPVPPPPQQSLQQHVPIPKQYASSHVAS</sequence>
<dbReference type="PANTHER" id="PTHR31805">
    <property type="entry name" value="RECEPTOR-LIKE KINASE, PUTATIVE (DUF1421)-RELATED"/>
    <property type="match status" value="1"/>
</dbReference>
<evidence type="ECO:0000313" key="2">
    <source>
        <dbReference type="EMBL" id="GAA0154554.1"/>
    </source>
</evidence>
<organism evidence="2 3">
    <name type="scientific">Lithospermum erythrorhizon</name>
    <name type="common">Purple gromwell</name>
    <name type="synonym">Lithospermum officinale var. erythrorhizon</name>
    <dbReference type="NCBI Taxonomy" id="34254"/>
    <lineage>
        <taxon>Eukaryota</taxon>
        <taxon>Viridiplantae</taxon>
        <taxon>Streptophyta</taxon>
        <taxon>Embryophyta</taxon>
        <taxon>Tracheophyta</taxon>
        <taxon>Spermatophyta</taxon>
        <taxon>Magnoliopsida</taxon>
        <taxon>eudicotyledons</taxon>
        <taxon>Gunneridae</taxon>
        <taxon>Pentapetalae</taxon>
        <taxon>asterids</taxon>
        <taxon>lamiids</taxon>
        <taxon>Boraginales</taxon>
        <taxon>Boraginaceae</taxon>
        <taxon>Boraginoideae</taxon>
        <taxon>Lithospermeae</taxon>
        <taxon>Lithospermum</taxon>
    </lineage>
</organism>
<accession>A0AAV3PSP4</accession>
<feature type="compositionally biased region" description="Polar residues" evidence="1">
    <location>
        <begin position="124"/>
        <end position="136"/>
    </location>
</feature>
<comment type="caution">
    <text evidence="2">The sequence shown here is derived from an EMBL/GenBank/DDBJ whole genome shotgun (WGS) entry which is preliminary data.</text>
</comment>
<reference evidence="2 3" key="1">
    <citation type="submission" date="2024-01" db="EMBL/GenBank/DDBJ databases">
        <title>The complete chloroplast genome sequence of Lithospermum erythrorhizon: insights into the phylogenetic relationship among Boraginaceae species and the maternal lineages of purple gromwells.</title>
        <authorList>
            <person name="Okada T."/>
            <person name="Watanabe K."/>
        </authorList>
    </citation>
    <scope>NUCLEOTIDE SEQUENCE [LARGE SCALE GENOMIC DNA]</scope>
</reference>
<gene>
    <name evidence="2" type="ORF">LIER_12501</name>
</gene>
<dbReference type="EMBL" id="BAABME010002421">
    <property type="protein sequence ID" value="GAA0154554.1"/>
    <property type="molecule type" value="Genomic_DNA"/>
</dbReference>
<feature type="compositionally biased region" description="Pro residues" evidence="1">
    <location>
        <begin position="162"/>
        <end position="174"/>
    </location>
</feature>
<feature type="region of interest" description="Disordered" evidence="1">
    <location>
        <begin position="123"/>
        <end position="194"/>
    </location>
</feature>
<keyword evidence="3" id="KW-1185">Reference proteome</keyword>
<name>A0AAV3PSP4_LITER</name>